<proteinExistence type="predicted"/>
<name>A0A6S6S5S4_9BACT</name>
<sequence length="141" mass="16088">MALAKIAKKKSKELDEEVIAILFRDSDGTSSTIRGLWEDKIQSIETGFKIEKFDRGVAMLPNPKSEAWLICALKDKAYENCQKLEKRSGNDKSPDNLKDELESFGIELEHINEMIQDGCIDIEKIDMPSFDYFTKQLKALL</sequence>
<evidence type="ECO:0000313" key="1">
    <source>
        <dbReference type="EMBL" id="CAA6798517.1"/>
    </source>
</evidence>
<protein>
    <submittedName>
        <fullName evidence="1">Uncharacterized protein</fullName>
    </submittedName>
</protein>
<organism evidence="1">
    <name type="scientific">uncultured Sulfurovum sp</name>
    <dbReference type="NCBI Taxonomy" id="269237"/>
    <lineage>
        <taxon>Bacteria</taxon>
        <taxon>Pseudomonadati</taxon>
        <taxon>Campylobacterota</taxon>
        <taxon>Epsilonproteobacteria</taxon>
        <taxon>Campylobacterales</taxon>
        <taxon>Sulfurovaceae</taxon>
        <taxon>Sulfurovum</taxon>
        <taxon>environmental samples</taxon>
    </lineage>
</organism>
<reference evidence="1" key="1">
    <citation type="submission" date="2020-01" db="EMBL/GenBank/DDBJ databases">
        <authorList>
            <person name="Meier V. D."/>
            <person name="Meier V D."/>
        </authorList>
    </citation>
    <scope>NUCLEOTIDE SEQUENCE</scope>
    <source>
        <strain evidence="1">HLG_WM_MAG_03</strain>
    </source>
</reference>
<dbReference type="EMBL" id="CACVAR010000008">
    <property type="protein sequence ID" value="CAA6798517.1"/>
    <property type="molecule type" value="Genomic_DNA"/>
</dbReference>
<gene>
    <name evidence="1" type="ORF">HELGO_WM27924</name>
</gene>
<accession>A0A6S6S5S4</accession>
<dbReference type="AlphaFoldDB" id="A0A6S6S5S4"/>